<keyword evidence="1" id="KW-0472">Membrane</keyword>
<comment type="caution">
    <text evidence="2">The sequence shown here is derived from an EMBL/GenBank/DDBJ whole genome shotgun (WGS) entry which is preliminary data.</text>
</comment>
<sequence>MNFIGLIPVFMGVIYLIYSVLCKNKLNYYSRRSKIKVVRSNEFLALQFNFAIINTIYLIAYGFLIILLNLDSIFVILGLAGFYTINFLLLLQSKKKGYIDYK</sequence>
<evidence type="ECO:0008006" key="4">
    <source>
        <dbReference type="Google" id="ProtNLM"/>
    </source>
</evidence>
<dbReference type="EMBL" id="BLZR01000001">
    <property type="protein sequence ID" value="GFP77018.1"/>
    <property type="molecule type" value="Genomic_DNA"/>
</dbReference>
<dbReference type="RefSeq" id="WP_183278414.1">
    <property type="nucleotide sequence ID" value="NZ_BLZR01000001.1"/>
</dbReference>
<proteinExistence type="predicted"/>
<name>A0A6V8SP76_9CLOT</name>
<evidence type="ECO:0000313" key="3">
    <source>
        <dbReference type="Proteomes" id="UP000580568"/>
    </source>
</evidence>
<gene>
    <name evidence="2" type="ORF">bsdtw1_03132</name>
</gene>
<accession>A0A6V8SP76</accession>
<evidence type="ECO:0000256" key="1">
    <source>
        <dbReference type="SAM" id="Phobius"/>
    </source>
</evidence>
<keyword evidence="1" id="KW-1133">Transmembrane helix</keyword>
<reference evidence="2 3" key="1">
    <citation type="submission" date="2020-07" db="EMBL/GenBank/DDBJ databases">
        <title>A new beta-1,3-glucan-decomposing anaerobic bacterium isolated from anoxic soil subjected to biological soil disinfestation.</title>
        <authorList>
            <person name="Ueki A."/>
            <person name="Tonouchi A."/>
        </authorList>
    </citation>
    <scope>NUCLEOTIDE SEQUENCE [LARGE SCALE GENOMIC DNA]</scope>
    <source>
        <strain evidence="2 3">TW1</strain>
    </source>
</reference>
<evidence type="ECO:0000313" key="2">
    <source>
        <dbReference type="EMBL" id="GFP77018.1"/>
    </source>
</evidence>
<feature type="transmembrane region" description="Helical" evidence="1">
    <location>
        <begin position="43"/>
        <end position="67"/>
    </location>
</feature>
<keyword evidence="1" id="KW-0812">Transmembrane</keyword>
<feature type="transmembrane region" description="Helical" evidence="1">
    <location>
        <begin position="73"/>
        <end position="91"/>
    </location>
</feature>
<protein>
    <recommendedName>
        <fullName evidence="4">DUF3784 domain-containing protein</fullName>
    </recommendedName>
</protein>
<keyword evidence="3" id="KW-1185">Reference proteome</keyword>
<organism evidence="2 3">
    <name type="scientific">Clostridium fungisolvens</name>
    <dbReference type="NCBI Taxonomy" id="1604897"/>
    <lineage>
        <taxon>Bacteria</taxon>
        <taxon>Bacillati</taxon>
        <taxon>Bacillota</taxon>
        <taxon>Clostridia</taxon>
        <taxon>Eubacteriales</taxon>
        <taxon>Clostridiaceae</taxon>
        <taxon>Clostridium</taxon>
    </lineage>
</organism>
<dbReference type="AlphaFoldDB" id="A0A6V8SP76"/>
<dbReference type="Proteomes" id="UP000580568">
    <property type="component" value="Unassembled WGS sequence"/>
</dbReference>
<feature type="transmembrane region" description="Helical" evidence="1">
    <location>
        <begin position="6"/>
        <end position="22"/>
    </location>
</feature>